<reference evidence="10" key="2">
    <citation type="submission" date="2020-09" db="EMBL/GenBank/DDBJ databases">
        <authorList>
            <person name="Sun Q."/>
            <person name="Sedlacek I."/>
        </authorList>
    </citation>
    <scope>NUCLEOTIDE SEQUENCE</scope>
    <source>
        <strain evidence="10">CCM 8711</strain>
    </source>
</reference>
<keyword evidence="3 6" id="KW-0812">Transmembrane</keyword>
<evidence type="ECO:0000256" key="2">
    <source>
        <dbReference type="ARBA" id="ARBA00022475"/>
    </source>
</evidence>
<evidence type="ECO:0000259" key="9">
    <source>
        <dbReference type="Pfam" id="PF22744"/>
    </source>
</evidence>
<evidence type="ECO:0000256" key="1">
    <source>
        <dbReference type="ARBA" id="ARBA00004162"/>
    </source>
</evidence>
<name>A0A917MZY8_9SPHI</name>
<dbReference type="RefSeq" id="WP_188413894.1">
    <property type="nucleotide sequence ID" value="NZ_BMDO01000001.1"/>
</dbReference>
<evidence type="ECO:0000256" key="3">
    <source>
        <dbReference type="ARBA" id="ARBA00022692"/>
    </source>
</evidence>
<dbReference type="InterPro" id="IPR054321">
    <property type="entry name" value="PspC-rel_TM"/>
</dbReference>
<evidence type="ECO:0000256" key="4">
    <source>
        <dbReference type="ARBA" id="ARBA00022989"/>
    </source>
</evidence>
<sequence length="593" mass="67034">MNKTIIININGTVFHIEEQAYELLKEYMTDVKRHFFNSADSLEITTDIENRIAEMFTEILAREARQAIIDQDVAAVIEQMGSVKDFESAEQETAGGFSEPNFTMGAGANSHRRLFRDPEDHLIGGVCAGIANYFDIKAVWVRLFFAVSFLFAGTGAMVYIILWIIVPKALTRADKMAMKGEPLDLQGFKRNFEAEMSTVGGHLNNLRNEARPLAFQTRDFISDFFHHLTTFFGSAGKILIKLLGIAIILACIGGSIAIVVFLFATMVFGGNHFSVPDSFFNYTYINQVRVAFALLAIIPLTMLGIVISSAVFNTTSINRSAGYTLLIIWISSLGVLLYHGSRVAAEFRDSAGFTQTINLKPTANQVYYLELNETRYLTHEDSTRLDVKARFNNMVLTDDDDNDDLEPNSMRLNIEKSDVPYPVLIEEFTSRGSDYEEALSNARNTRYIFAQQDSVLKFDYKLRRLDHKMWHGEEVKLTLRIPLKATIMVNDKINRYINNSMNLWDCSPNPENRNNRTYSPFVMTKEGLQCKLDSAVIAAQEQPTQGNNVPDTVIMIQGKRNTQTAPDTIYIDSTEAPAPERKPVVIRKYRKKQ</sequence>
<dbReference type="InterPro" id="IPR007168">
    <property type="entry name" value="Phageshock_PspC_N"/>
</dbReference>
<reference evidence="10" key="1">
    <citation type="journal article" date="2014" name="Int. J. Syst. Evol. Microbiol.">
        <title>Complete genome sequence of Corynebacterium casei LMG S-19264T (=DSM 44701T), isolated from a smear-ripened cheese.</title>
        <authorList>
            <consortium name="US DOE Joint Genome Institute (JGI-PGF)"/>
            <person name="Walter F."/>
            <person name="Albersmeier A."/>
            <person name="Kalinowski J."/>
            <person name="Ruckert C."/>
        </authorList>
    </citation>
    <scope>NUCLEOTIDE SEQUENCE</scope>
    <source>
        <strain evidence="10">CCM 8711</strain>
    </source>
</reference>
<dbReference type="PANTHER" id="PTHR33885">
    <property type="entry name" value="PHAGE SHOCK PROTEIN C"/>
    <property type="match status" value="1"/>
</dbReference>
<comment type="caution">
    <text evidence="10">The sequence shown here is derived from an EMBL/GenBank/DDBJ whole genome shotgun (WGS) entry which is preliminary data.</text>
</comment>
<dbReference type="InterPro" id="IPR054319">
    <property type="entry name" value="PspC-rel_ToastRack"/>
</dbReference>
<dbReference type="AlphaFoldDB" id="A0A917MZY8"/>
<evidence type="ECO:0000259" key="7">
    <source>
        <dbReference type="Pfam" id="PF04024"/>
    </source>
</evidence>
<keyword evidence="11" id="KW-1185">Reference proteome</keyword>
<evidence type="ECO:0000256" key="6">
    <source>
        <dbReference type="SAM" id="Phobius"/>
    </source>
</evidence>
<dbReference type="Pfam" id="PF04024">
    <property type="entry name" value="PspC"/>
    <property type="match status" value="1"/>
</dbReference>
<keyword evidence="4 6" id="KW-1133">Transmembrane helix</keyword>
<organism evidence="10 11">
    <name type="scientific">Mucilaginibacter galii</name>
    <dbReference type="NCBI Taxonomy" id="2005073"/>
    <lineage>
        <taxon>Bacteria</taxon>
        <taxon>Pseudomonadati</taxon>
        <taxon>Bacteroidota</taxon>
        <taxon>Sphingobacteriia</taxon>
        <taxon>Sphingobacteriales</taxon>
        <taxon>Sphingobacteriaceae</taxon>
        <taxon>Mucilaginibacter</taxon>
    </lineage>
</organism>
<proteinExistence type="predicted"/>
<feature type="transmembrane region" description="Helical" evidence="6">
    <location>
        <begin position="143"/>
        <end position="166"/>
    </location>
</feature>
<dbReference type="Pfam" id="PF22571">
    <property type="entry name" value="LiaI-LiaF-TM_PspC"/>
    <property type="match status" value="1"/>
</dbReference>
<keyword evidence="5 6" id="KW-0472">Membrane</keyword>
<dbReference type="PANTHER" id="PTHR33885:SF3">
    <property type="entry name" value="PHAGE SHOCK PROTEIN C"/>
    <property type="match status" value="1"/>
</dbReference>
<feature type="transmembrane region" description="Helical" evidence="6">
    <location>
        <begin position="242"/>
        <end position="268"/>
    </location>
</feature>
<keyword evidence="2" id="KW-1003">Cell membrane</keyword>
<accession>A0A917MZY8</accession>
<dbReference type="Pfam" id="PF22744">
    <property type="entry name" value="Toast-rack_PspC-Cterm"/>
    <property type="match status" value="1"/>
</dbReference>
<dbReference type="GO" id="GO:0005886">
    <property type="term" value="C:plasma membrane"/>
    <property type="evidence" value="ECO:0007669"/>
    <property type="project" value="UniProtKB-SubCell"/>
</dbReference>
<comment type="subcellular location">
    <subcellularLocation>
        <location evidence="1">Cell membrane</location>
        <topology evidence="1">Single-pass membrane protein</topology>
    </subcellularLocation>
</comment>
<evidence type="ECO:0000256" key="5">
    <source>
        <dbReference type="ARBA" id="ARBA00023136"/>
    </source>
</evidence>
<feature type="domain" description="PspC-related ToastRack" evidence="9">
    <location>
        <begin position="397"/>
        <end position="531"/>
    </location>
</feature>
<evidence type="ECO:0000259" key="8">
    <source>
        <dbReference type="Pfam" id="PF22571"/>
    </source>
</evidence>
<dbReference type="InterPro" id="IPR052027">
    <property type="entry name" value="PspC"/>
</dbReference>
<dbReference type="Proteomes" id="UP000662074">
    <property type="component" value="Unassembled WGS sequence"/>
</dbReference>
<feature type="transmembrane region" description="Helical" evidence="6">
    <location>
        <begin position="288"/>
        <end position="311"/>
    </location>
</feature>
<evidence type="ECO:0008006" key="12">
    <source>
        <dbReference type="Google" id="ProtNLM"/>
    </source>
</evidence>
<protein>
    <recommendedName>
        <fullName evidence="12">PspC domain-containing protein</fullName>
    </recommendedName>
</protein>
<evidence type="ECO:0000313" key="10">
    <source>
        <dbReference type="EMBL" id="GGI49536.1"/>
    </source>
</evidence>
<feature type="domain" description="PspC-related transmembrane region" evidence="8">
    <location>
        <begin position="213"/>
        <end position="347"/>
    </location>
</feature>
<feature type="transmembrane region" description="Helical" evidence="6">
    <location>
        <begin position="323"/>
        <end position="340"/>
    </location>
</feature>
<evidence type="ECO:0000313" key="11">
    <source>
        <dbReference type="Proteomes" id="UP000662074"/>
    </source>
</evidence>
<feature type="domain" description="Phage shock protein PspC N-terminal" evidence="7">
    <location>
        <begin position="112"/>
        <end position="169"/>
    </location>
</feature>
<dbReference type="EMBL" id="BMDO01000001">
    <property type="protein sequence ID" value="GGI49536.1"/>
    <property type="molecule type" value="Genomic_DNA"/>
</dbReference>
<gene>
    <name evidence="10" type="ORF">GCM10011425_07480</name>
</gene>